<dbReference type="InterPro" id="IPR011009">
    <property type="entry name" value="Kinase-like_dom_sf"/>
</dbReference>
<comment type="caution">
    <text evidence="2">The sequence shown here is derived from an EMBL/GenBank/DDBJ whole genome shotgun (WGS) entry which is preliminary data.</text>
</comment>
<sequence>MADPLSVVGLTVNTIRMARTTATSIKKVKKVYGGGLGSQSKDLRRIERQVASEFAACRNLFQSLLMEVFDDEELATRMLDSPSDEMWNDLKIQSGIHDLMGQGHADFTALCLDLGNKLMTISRELDQISEKHSWRSKRLQLSVKPKELEQQLRDVSAILGRLQTLVREALLTSVDKSVPQGFIRRETAETSSKVQKHAFLLREMVSQSKLSGHDVFIYPLAITTGRSFSMFTLLFRRNTIEATSEFGWRKAKVETSRPSNLKFGDPLTESRNSQSQTDQARVPLVHFEDSPPISDQVTDGSANVAWVDSPTELARHFSEAGQDMNQQAMLCLRYPPFESSVTVTFRNCGDLHRLSLKELLKANPAISIPASLTLAVELTKAVLCFHQMGLVHSTLKSESVWFAWDSNKVILGNLFLSAEVPGLQSTGKGHSDEINALDSIGTSFGRACLMLGIILVEVLLGHKVSPWDERADIISPGTVENARVALDEEIRFMWGPKCSDAVKRCLLDFGRGMDREDEQQSFLNHVLKPLEEVMRQTSPGRPAPSAKTVLVEDWDRAVNASKDTSFPVGFTEGSIATSDLSDPTVLRAFRANTQAMLTTCENIRWLNEALSNEVRSFRDLLQQLEQFSQSITPDSSNTESIHNLARQCLRGISTIPLIYDLGERSNASRKALERLQIQLRGDTLELQRLLYDLRAPNSPTMSSTTSASGADTIFDGDSFTLSSRSSFVGRDEIDLQYVNSRGLASEILHGLCVGFDLTPFRHGGLAVDSRELSSKLRQIIESYCVEVQGTDQEDALLPQPSQHPWYQKACSMVMKEIEFLVEKLASVCQGHTDAFTIHAPKSILKAPDTEEEMIPAFAVMDFLVDGKAFGRLRLRMRRLVKQDIMETISDEVLRNLPLTVPGLYNALFHVRWDVFDYITNELDGATDISQVLTVTGEGSNAYASRCADYLQWRWPDSKYDICSHIQQYLKHKTYEHSDATLMIDENKEGHNGITVNVVGAKETITELAQQLAWLTAAYRSGPEGVALSDVDFIATKGMQFFIEAGPLTNLPAAASGSDICWHRLVRNVAIAHGFPIPPRSNQVGLELPYEAMLKLSQTPTLLVSNGRLAYYGYSSFLFPMNQSSETNDPNQAQQSVQWHFEASDDREEYFDCADYLAESQCIWANDLHQRTLATSRHFVGYCRVSEFCLATSSSNFLNLQETSMPDASTTIGARIENVTAGTGGLGFGTVEFESNIRYAHSIINTVAADEYLGTMDTVERMSMILWDCEDECGWLVPAQALLLHMAHVWVKSKRMTPTFRHAKQGLDYLQEVDKILREDRKKVLIKEGRDDDSDFELRHLIMRIWNDIRGCMLAQQSALREDKGVIGYQAGGISGWEVTDFLIRPALEFFMKQDKRGPSDSSWKGLAAEKNIPVLFCKGAGEVIKTTPSGFLCANCRLSLKHQSYLIASLICLGNMAQKYGGFRAKTRLTAEWGWQPTDEAALFQEHCQLNVGSRCNERLQKLITFKEGQHGTNLNLPANGVVVFGRTGSKVSESTAPATAVTPTPSAGKRRISKLLDKFRKK</sequence>
<proteinExistence type="predicted"/>
<accession>A0ABQ8QWI5</accession>
<name>A0ABQ8QWI5_FUSEQ</name>
<evidence type="ECO:0000313" key="3">
    <source>
        <dbReference type="Proteomes" id="UP001152024"/>
    </source>
</evidence>
<protein>
    <recommendedName>
        <fullName evidence="4">Protein kinase domain-containing protein</fullName>
    </recommendedName>
</protein>
<evidence type="ECO:0008006" key="4">
    <source>
        <dbReference type="Google" id="ProtNLM"/>
    </source>
</evidence>
<evidence type="ECO:0000313" key="2">
    <source>
        <dbReference type="EMBL" id="KAJ4111444.1"/>
    </source>
</evidence>
<gene>
    <name evidence="2" type="ORF">NW768_011797</name>
</gene>
<reference evidence="2" key="1">
    <citation type="submission" date="2022-09" db="EMBL/GenBank/DDBJ databases">
        <title>Fusarium specimens isolated from Avocado Roots.</title>
        <authorList>
            <person name="Stajich J."/>
            <person name="Roper C."/>
            <person name="Heimlech-Rivalta G."/>
        </authorList>
    </citation>
    <scope>NUCLEOTIDE SEQUENCE</scope>
    <source>
        <strain evidence="2">CF00095</strain>
    </source>
</reference>
<organism evidence="2 3">
    <name type="scientific">Fusarium equiseti</name>
    <name type="common">Fusarium scirpi</name>
    <dbReference type="NCBI Taxonomy" id="61235"/>
    <lineage>
        <taxon>Eukaryota</taxon>
        <taxon>Fungi</taxon>
        <taxon>Dikarya</taxon>
        <taxon>Ascomycota</taxon>
        <taxon>Pezizomycotina</taxon>
        <taxon>Sordariomycetes</taxon>
        <taxon>Hypocreomycetidae</taxon>
        <taxon>Hypocreales</taxon>
        <taxon>Nectriaceae</taxon>
        <taxon>Fusarium</taxon>
        <taxon>Fusarium incarnatum-equiseti species complex</taxon>
    </lineage>
</organism>
<evidence type="ECO:0000256" key="1">
    <source>
        <dbReference type="SAM" id="MobiDB-lite"/>
    </source>
</evidence>
<keyword evidence="3" id="KW-1185">Reference proteome</keyword>
<dbReference type="EMBL" id="JAOQBH010000033">
    <property type="protein sequence ID" value="KAJ4111444.1"/>
    <property type="molecule type" value="Genomic_DNA"/>
</dbReference>
<dbReference type="SUPFAM" id="SSF56112">
    <property type="entry name" value="Protein kinase-like (PK-like)"/>
    <property type="match status" value="1"/>
</dbReference>
<dbReference type="Proteomes" id="UP001152024">
    <property type="component" value="Unassembled WGS sequence"/>
</dbReference>
<dbReference type="PANTHER" id="PTHR35186:SF4">
    <property type="entry name" value="PRION-INHIBITION AND PROPAGATION HELO DOMAIN-CONTAINING PROTEIN"/>
    <property type="match status" value="1"/>
</dbReference>
<dbReference type="PANTHER" id="PTHR35186">
    <property type="entry name" value="ANK_REP_REGION DOMAIN-CONTAINING PROTEIN"/>
    <property type="match status" value="1"/>
</dbReference>
<feature type="region of interest" description="Disordered" evidence="1">
    <location>
        <begin position="259"/>
        <end position="278"/>
    </location>
</feature>
<feature type="compositionally biased region" description="Polar residues" evidence="1">
    <location>
        <begin position="269"/>
        <end position="278"/>
    </location>
</feature>